<dbReference type="InterPro" id="IPR012854">
    <property type="entry name" value="Cu_amine_oxidase-like_N"/>
</dbReference>
<feature type="domain" description="NodB homology" evidence="1">
    <location>
        <begin position="69"/>
        <end position="254"/>
    </location>
</feature>
<dbReference type="Gene3D" id="3.30.457.10">
    <property type="entry name" value="Copper amine oxidase-like, N-terminal domain"/>
    <property type="match status" value="1"/>
</dbReference>
<dbReference type="PANTHER" id="PTHR10587:SF125">
    <property type="entry name" value="POLYSACCHARIDE DEACETYLASE YHEN-RELATED"/>
    <property type="match status" value="1"/>
</dbReference>
<dbReference type="Pfam" id="PF07833">
    <property type="entry name" value="Cu_amine_oxidN1"/>
    <property type="match status" value="1"/>
</dbReference>
<proteinExistence type="predicted"/>
<dbReference type="OrthoDB" id="258610at2"/>
<dbReference type="InterPro" id="IPR036582">
    <property type="entry name" value="Mao_N_sf"/>
</dbReference>
<dbReference type="InterPro" id="IPR050248">
    <property type="entry name" value="Polysacc_deacetylase_ArnD"/>
</dbReference>
<dbReference type="SUPFAM" id="SSF55383">
    <property type="entry name" value="Copper amine oxidase, domain N"/>
    <property type="match status" value="1"/>
</dbReference>
<dbReference type="Proteomes" id="UP000272464">
    <property type="component" value="Unassembled WGS sequence"/>
</dbReference>
<protein>
    <submittedName>
        <fullName evidence="2">Polysaccharide deacetylase</fullName>
    </submittedName>
</protein>
<keyword evidence="3" id="KW-1185">Reference proteome</keyword>
<dbReference type="Pfam" id="PF01522">
    <property type="entry name" value="Polysacc_deac_1"/>
    <property type="match status" value="1"/>
</dbReference>
<name>A0A3S1DU17_9BACL</name>
<evidence type="ECO:0000259" key="1">
    <source>
        <dbReference type="PROSITE" id="PS51677"/>
    </source>
</evidence>
<dbReference type="CDD" id="cd10944">
    <property type="entry name" value="CE4_SmPgdA_like"/>
    <property type="match status" value="1"/>
</dbReference>
<evidence type="ECO:0000313" key="3">
    <source>
        <dbReference type="Proteomes" id="UP000272464"/>
    </source>
</evidence>
<dbReference type="PANTHER" id="PTHR10587">
    <property type="entry name" value="GLYCOSYL TRANSFERASE-RELATED"/>
    <property type="match status" value="1"/>
</dbReference>
<sequence>MKRFYVPALLVLLIFGALRLEFHSPLTTTVDAHEGFHTNSSLSIIPSGQKSVKAPAAALTTASYTANKKTVYLTFDDGPTKLTDQVLSILSRNKIKGTFFVLGEQAERYPEVIRRISESGHVIGNHTYDHEYKKLYHNFSEFWGQIKQTEEILRNITGTRPELIRAPGGTFGHFDHNYFKLLEQGGYTVFDWDVDTRDSSRKGVPASELIRNVKQAKLKDQIVVLMHDGAGHDQTVKALPEIIAYYKAHGYEFGTLSPKVKPVQFSVHVSAVYGGRVQPTQKWIAAHVVPNAALFKHAAPLIVEAGGVATEMKSGEYELSSGRYLVPLRAVLERLGATVKWNNAEHAAVVSWGTRTLTVRADSNIVELRKKADSSFTTYQIPVSTRNDAIWIPLRSLLEMLGHPVVQAAAGPDNYKVIAS</sequence>
<dbReference type="EMBL" id="RZNX01000017">
    <property type="protein sequence ID" value="RUT27696.1"/>
    <property type="molecule type" value="Genomic_DNA"/>
</dbReference>
<dbReference type="InterPro" id="IPR011330">
    <property type="entry name" value="Glyco_hydro/deAcase_b/a-brl"/>
</dbReference>
<dbReference type="SUPFAM" id="SSF88713">
    <property type="entry name" value="Glycoside hydrolase/deacetylase"/>
    <property type="match status" value="1"/>
</dbReference>
<dbReference type="PROSITE" id="PS51677">
    <property type="entry name" value="NODB"/>
    <property type="match status" value="1"/>
</dbReference>
<comment type="caution">
    <text evidence="2">The sequence shown here is derived from an EMBL/GenBank/DDBJ whole genome shotgun (WGS) entry which is preliminary data.</text>
</comment>
<gene>
    <name evidence="2" type="ORF">EJP77_20465</name>
</gene>
<dbReference type="GO" id="GO:0016810">
    <property type="term" value="F:hydrolase activity, acting on carbon-nitrogen (but not peptide) bonds"/>
    <property type="evidence" value="ECO:0007669"/>
    <property type="project" value="InterPro"/>
</dbReference>
<dbReference type="AlphaFoldDB" id="A0A3S1DU17"/>
<reference evidence="2 3" key="1">
    <citation type="submission" date="2018-12" db="EMBL/GenBank/DDBJ databases">
        <authorList>
            <person name="Sun L."/>
            <person name="Chen Z."/>
        </authorList>
    </citation>
    <scope>NUCLEOTIDE SEQUENCE [LARGE SCALE GENOMIC DNA]</scope>
    <source>
        <strain evidence="2 3">3-5-3</strain>
    </source>
</reference>
<dbReference type="GO" id="GO:0005975">
    <property type="term" value="P:carbohydrate metabolic process"/>
    <property type="evidence" value="ECO:0007669"/>
    <property type="project" value="InterPro"/>
</dbReference>
<organism evidence="2 3">
    <name type="scientific">Paenibacillus zeisoli</name>
    <dbReference type="NCBI Taxonomy" id="2496267"/>
    <lineage>
        <taxon>Bacteria</taxon>
        <taxon>Bacillati</taxon>
        <taxon>Bacillota</taxon>
        <taxon>Bacilli</taxon>
        <taxon>Bacillales</taxon>
        <taxon>Paenibacillaceae</taxon>
        <taxon>Paenibacillus</taxon>
    </lineage>
</organism>
<dbReference type="InterPro" id="IPR002509">
    <property type="entry name" value="NODB_dom"/>
</dbReference>
<dbReference type="Gene3D" id="3.20.20.370">
    <property type="entry name" value="Glycoside hydrolase/deacetylase"/>
    <property type="match status" value="1"/>
</dbReference>
<evidence type="ECO:0000313" key="2">
    <source>
        <dbReference type="EMBL" id="RUT27696.1"/>
    </source>
</evidence>
<accession>A0A3S1DU17</accession>